<feature type="coiled-coil region" evidence="9">
    <location>
        <begin position="478"/>
        <end position="505"/>
    </location>
</feature>
<comment type="function">
    <text evidence="8">Involved in nucleolar processing of pre-18S ribosomal RNA.</text>
</comment>
<dbReference type="GO" id="GO:0030515">
    <property type="term" value="F:snoRNA binding"/>
    <property type="evidence" value="ECO:0007669"/>
    <property type="project" value="TreeGrafter"/>
</dbReference>
<protein>
    <recommendedName>
        <fullName evidence="3 8">U3 small nucleolar RNA-associated protein 10</fullName>
    </recommendedName>
</protein>
<evidence type="ECO:0000256" key="2">
    <source>
        <dbReference type="ARBA" id="ARBA00010559"/>
    </source>
</evidence>
<feature type="domain" description="BP28 C-terminal" evidence="10">
    <location>
        <begin position="1736"/>
        <end position="1888"/>
    </location>
</feature>
<dbReference type="Gene3D" id="1.25.10.10">
    <property type="entry name" value="Leucine-rich Repeat Variant"/>
    <property type="match status" value="1"/>
</dbReference>
<dbReference type="SUPFAM" id="SSF48371">
    <property type="entry name" value="ARM repeat"/>
    <property type="match status" value="1"/>
</dbReference>
<dbReference type="Pfam" id="PF08146">
    <property type="entry name" value="BP28CT"/>
    <property type="match status" value="1"/>
</dbReference>
<dbReference type="Pfam" id="PF23243">
    <property type="entry name" value="HEAT_HEATR1"/>
    <property type="match status" value="1"/>
</dbReference>
<dbReference type="PANTHER" id="PTHR13457:SF1">
    <property type="entry name" value="HEAT REPEAT-CONTAINING PROTEIN 1"/>
    <property type="match status" value="1"/>
</dbReference>
<dbReference type="EMBL" id="KN847993">
    <property type="protein sequence ID" value="KIR44894.1"/>
    <property type="molecule type" value="Genomic_DNA"/>
</dbReference>
<comment type="subunit">
    <text evidence="8">Component of the ribosomal small subunit (SSU) processome.</text>
</comment>
<gene>
    <name evidence="11" type="ORF">I312_05867</name>
</gene>
<evidence type="ECO:0000256" key="9">
    <source>
        <dbReference type="SAM" id="Coils"/>
    </source>
</evidence>
<evidence type="ECO:0000256" key="4">
    <source>
        <dbReference type="ARBA" id="ARBA00022517"/>
    </source>
</evidence>
<name>A0A0D0VED0_CRYGA</name>
<dbReference type="SMART" id="SM01036">
    <property type="entry name" value="BP28CT"/>
    <property type="match status" value="1"/>
</dbReference>
<dbReference type="InterPro" id="IPR040191">
    <property type="entry name" value="UTP10"/>
</dbReference>
<evidence type="ECO:0000259" key="10">
    <source>
        <dbReference type="SMART" id="SM01036"/>
    </source>
</evidence>
<dbReference type="PANTHER" id="PTHR13457">
    <property type="entry name" value="BAP28"/>
    <property type="match status" value="1"/>
</dbReference>
<dbReference type="InterPro" id="IPR011989">
    <property type="entry name" value="ARM-like"/>
</dbReference>
<comment type="subcellular location">
    <subcellularLocation>
        <location evidence="1 8">Nucleus</location>
        <location evidence="1 8">Nucleolus</location>
    </subcellularLocation>
</comment>
<dbReference type="InterPro" id="IPR022125">
    <property type="entry name" value="U3snoRNP10_N"/>
</dbReference>
<keyword evidence="6 8" id="KW-0539">Nucleus</keyword>
<reference evidence="11" key="1">
    <citation type="submission" date="2015-01" db="EMBL/GenBank/DDBJ databases">
        <title>The Genome Sequence of Cryptococcus gattii CA1280.</title>
        <authorList>
            <consortium name="The Broad Institute Genomics Platform"/>
            <person name="Cuomo C."/>
            <person name="Litvintseva A."/>
            <person name="Chen Y."/>
            <person name="Heitman J."/>
            <person name="Sun S."/>
            <person name="Springer D."/>
            <person name="Dromer F."/>
            <person name="Young S."/>
            <person name="Zeng Q."/>
            <person name="Gargeya S."/>
            <person name="Abouelleil A."/>
            <person name="Alvarado L."/>
            <person name="Chapman S.B."/>
            <person name="Gainer-Dewar J."/>
            <person name="Goldberg J."/>
            <person name="Griggs A."/>
            <person name="Gujja S."/>
            <person name="Hansen M."/>
            <person name="Howarth C."/>
            <person name="Imamovic A."/>
            <person name="Larimer J."/>
            <person name="Murphy C."/>
            <person name="Naylor J."/>
            <person name="Pearson M."/>
            <person name="Priest M."/>
            <person name="Roberts A."/>
            <person name="Saif S."/>
            <person name="Shea T."/>
            <person name="Sykes S."/>
            <person name="Wortman J."/>
            <person name="Nusbaum C."/>
            <person name="Birren B."/>
        </authorList>
    </citation>
    <scope>NUCLEOTIDE SEQUENCE [LARGE SCALE GENOMIC DNA]</scope>
    <source>
        <strain evidence="11">CA1280</strain>
    </source>
</reference>
<dbReference type="GO" id="GO:0000462">
    <property type="term" value="P:maturation of SSU-rRNA from tricistronic rRNA transcript (SSU-rRNA, 5.8S rRNA, LSU-rRNA)"/>
    <property type="evidence" value="ECO:0007669"/>
    <property type="project" value="TreeGrafter"/>
</dbReference>
<evidence type="ECO:0000256" key="5">
    <source>
        <dbReference type="ARBA" id="ARBA00022552"/>
    </source>
</evidence>
<keyword evidence="7 8" id="KW-0687">Ribonucleoprotein</keyword>
<evidence type="ECO:0000256" key="8">
    <source>
        <dbReference type="RuleBase" id="RU367065"/>
    </source>
</evidence>
<proteinExistence type="inferred from homology"/>
<comment type="similarity">
    <text evidence="2 8">Belongs to the HEATR1/UTP10 family.</text>
</comment>
<organism evidence="11">
    <name type="scientific">Cryptococcus bacillisporus CA1280</name>
    <dbReference type="NCBI Taxonomy" id="1296109"/>
    <lineage>
        <taxon>Eukaryota</taxon>
        <taxon>Fungi</taxon>
        <taxon>Dikarya</taxon>
        <taxon>Basidiomycota</taxon>
        <taxon>Agaricomycotina</taxon>
        <taxon>Tremellomycetes</taxon>
        <taxon>Tremellales</taxon>
        <taxon>Cryptococcaceae</taxon>
        <taxon>Cryptococcus</taxon>
        <taxon>Cryptococcus gattii species complex</taxon>
    </lineage>
</organism>
<dbReference type="GO" id="GO:0034455">
    <property type="term" value="C:t-UTP complex"/>
    <property type="evidence" value="ECO:0007669"/>
    <property type="project" value="TreeGrafter"/>
</dbReference>
<sequence>MSSLAQQLQSIASLDANRLTSAYGAPSGKSYLFPPNVASSHDIDSIFDLAQSGFDELLSLDPEMEEFEEELFSEAAKRTDRMVLSKEENDNLDRTLGRCLRRLSKWIRLMAGGKCMEWLVRRFRVHEMNVDEVLRAFLPYHESPNFPRILAILTIPKTSPYYATFAPLIKNAQPIPRSYIVTSISPAKDKSLVLLGDIASMVQQAIKEDVVHHALLTFWTATMVDLLEGARHGKGANEGVVKQLVESFVTLLETPKAGEDVNAAVYPPLVLLTRTVPLADEPFLAIVSSLLTPGTGSNPSQRMLTLLVILNDRPVWSLGLGEHATENLAKVSQLGEILVAAMNKYKFEKALNIVVKSMLEKPGLHAKALATVLEHESLPISVTELASTNLLQLGSATDSEKVKAACKSLLTNLRERHPSIVDTAFLQASASLEIDAHPVDHDLVQKPTEEVAFLDVYAADISSRVAGVKSVIEMAKKGEEIESSITALEARLNDADENVVNALYEEPKALLEILPVEKYIAGVKPVFWAVSPIPRIIGLHLDFISQHLLASHPEAGKQIYESLLFPTFLSTEKRQPLTKSQALKLLNGGFKKLDKLNKIGPEIGKAREEGMKGAQRGNLVIARALADATVASSTFEDDVSFLIAQLDSTTSSARLLAYLILHSLVITLCGPRQLSTCLSILKYLSPRLADHFLRDLKHADENVNTVYMESVYKKTEETRTTLRATVSILAAMSKVTKPGGQIVWLSGESKMKDASYKTFAQQIYLWVNTAILPANVAQSLLRSLLTQLGEEALLFLSSVWTSSTSPAPLRTSALKHALAFIHAYATLPTSPAAQGQPVDFQVILPQILIALQDSDKDVRRVAVDVLRSVEGGEGMGDVYALDTVYGDRSEMTQLLKSIDRKKYIETLVEVAEEFVIDPLRLKAFHTEVLNMQSGKNRKESAHRRAIIGFLMSHVASYRAIHARLVLLSLLSDVHDTSILRSAIPLLASLLDDKSEEGIWLSSTPDGQQGLYLQALMGSLKVQSISVLGEAGGEGWEFLLNLLDASKSSRFIARLRILSFKSMVGGVFSALGPQQQIEYITVLIQCIHALPTDDALDTVKVLEKLDIQPSILIELIEHLSDPLEMSVNRKRQRQDAADDDKPTQAVHELTTLVDSRNWPSIPASASLVASLMSILSALLTKRLIIKEGIDYLEQEVLGAILALVERITDAQEIQKAHVGIEVVIKVIRASTNPRTAQRALLVASELARLIPDAVLHNVMPIFTFMGASDFQRDDAYTFGVVEKTVSRIVPVMTESLKEKAQSSLELYTESLTFLSIFTDMAGRLPRHRTLPFFVHLVKSLGASDYLAPVCMLLVDRPTTKAGRNKESVSNVLELPANLAAAFDVSVKTEALGEIVQELARLIGDLNKTDKEAFLSQTISENDATDRPLRQVTYLLSFLSSLLGQLRGKACSQAPVQSVVRQLIVLAASTSQPVMATTDIPANLHKALASTVLLLSADNFLGVTAELLSDGSEQDIIMSLGVFAERLPLIKSEVRLRCTKIIAEILKKIGDLLAAPGATVSAALEALKSVTKTAIAQEDGTLASVLPAIVGCVGKVKESAVVVAALSLIELLIRRLAARTIPIIQSILDTSLNLIKSTKSAAAVTNRAFVTLSSVIETIPTFVSSKQLSAILITTIDYRTVEETSPSSLFTTLAKKIRTKSLFPVLIEVWKTAQEKGGDSEMKGFFEMLRLTLKNATREDLPSMLKPVFAFFLDVFDLRHRLQLKGVDTKVINDVEESAIGSFLELVTKLNEPTFKPLFIRLYDWAVIDLAEGKNVDNERLTERKIVLLHVMMGLLTKFKNLLSPYMGTLLPHIQELLPAFATGSIRSEPLWTLLLNVLGKSFEVDSGAFWTDALEIELLPPLVAQVPLFVSIAPSSQNPRPISSCLASLAGSTTAENVLRRLNTALCLATRSDDPKARLAALDALDAIWDAQAEEMVGLVPETVSEFLAELLEDESKDVEIAARVVLAKIEKVTGSLTEYLE</sequence>
<accession>A0A0D0VED0</accession>
<keyword evidence="9" id="KW-0175">Coiled coil</keyword>
<dbReference type="InterPro" id="IPR056473">
    <property type="entry name" value="HEAT_Utp10/HEAT1"/>
</dbReference>
<evidence type="ECO:0000256" key="6">
    <source>
        <dbReference type="ARBA" id="ARBA00023242"/>
    </source>
</evidence>
<dbReference type="OrthoDB" id="31183at2759"/>
<evidence type="ECO:0000256" key="7">
    <source>
        <dbReference type="ARBA" id="ARBA00023274"/>
    </source>
</evidence>
<dbReference type="InterPro" id="IPR012954">
    <property type="entry name" value="BP28_C_dom"/>
</dbReference>
<keyword evidence="4 8" id="KW-0690">Ribosome biogenesis</keyword>
<evidence type="ECO:0000256" key="3">
    <source>
        <dbReference type="ARBA" id="ARBA00015399"/>
    </source>
</evidence>
<dbReference type="HOGENOM" id="CLU_001128_0_0_1"/>
<evidence type="ECO:0000313" key="11">
    <source>
        <dbReference type="EMBL" id="KIR44894.1"/>
    </source>
</evidence>
<dbReference type="GO" id="GO:0045943">
    <property type="term" value="P:positive regulation of transcription by RNA polymerase I"/>
    <property type="evidence" value="ECO:0007669"/>
    <property type="project" value="TreeGrafter"/>
</dbReference>
<dbReference type="Pfam" id="PF12397">
    <property type="entry name" value="U3snoRNP10"/>
    <property type="match status" value="1"/>
</dbReference>
<dbReference type="GO" id="GO:0030686">
    <property type="term" value="C:90S preribosome"/>
    <property type="evidence" value="ECO:0007669"/>
    <property type="project" value="TreeGrafter"/>
</dbReference>
<evidence type="ECO:0000256" key="1">
    <source>
        <dbReference type="ARBA" id="ARBA00004604"/>
    </source>
</evidence>
<dbReference type="GO" id="GO:0032040">
    <property type="term" value="C:small-subunit processome"/>
    <property type="evidence" value="ECO:0007669"/>
    <property type="project" value="TreeGrafter"/>
</dbReference>
<keyword evidence="5 8" id="KW-0698">rRNA processing</keyword>
<dbReference type="InterPro" id="IPR016024">
    <property type="entry name" value="ARM-type_fold"/>
</dbReference>